<protein>
    <submittedName>
        <fullName evidence="3">SRPBCC domain-containing protein</fullName>
    </submittedName>
</protein>
<evidence type="ECO:0000256" key="1">
    <source>
        <dbReference type="ARBA" id="ARBA00006817"/>
    </source>
</evidence>
<feature type="domain" description="Activator of Hsp90 ATPase homologue 1/2-like C-terminal" evidence="2">
    <location>
        <begin position="148"/>
        <end position="285"/>
    </location>
</feature>
<accession>A0ABT1ZG56</accession>
<organism evidence="3 4">
    <name type="scientific">Protaetiibacter mangrovi</name>
    <dbReference type="NCBI Taxonomy" id="2970926"/>
    <lineage>
        <taxon>Bacteria</taxon>
        <taxon>Bacillati</taxon>
        <taxon>Actinomycetota</taxon>
        <taxon>Actinomycetes</taxon>
        <taxon>Micrococcales</taxon>
        <taxon>Microbacteriaceae</taxon>
        <taxon>Protaetiibacter</taxon>
    </lineage>
</organism>
<keyword evidence="4" id="KW-1185">Reference proteome</keyword>
<evidence type="ECO:0000313" key="4">
    <source>
        <dbReference type="Proteomes" id="UP001205337"/>
    </source>
</evidence>
<comment type="similarity">
    <text evidence="1">Belongs to the AHA1 family.</text>
</comment>
<name>A0ABT1ZG56_9MICO</name>
<evidence type="ECO:0000313" key="3">
    <source>
        <dbReference type="EMBL" id="MCS0499687.1"/>
    </source>
</evidence>
<dbReference type="RefSeq" id="WP_258798753.1">
    <property type="nucleotide sequence ID" value="NZ_JANTHX010000007.1"/>
</dbReference>
<dbReference type="InterPro" id="IPR013538">
    <property type="entry name" value="ASHA1/2-like_C"/>
</dbReference>
<dbReference type="CDD" id="cd08898">
    <property type="entry name" value="SRPBCC_CalC_Aha1-like_5"/>
    <property type="match status" value="1"/>
</dbReference>
<evidence type="ECO:0000259" key="2">
    <source>
        <dbReference type="Pfam" id="PF08327"/>
    </source>
</evidence>
<gene>
    <name evidence="3" type="ORF">NUH29_09010</name>
</gene>
<comment type="caution">
    <text evidence="3">The sequence shown here is derived from an EMBL/GenBank/DDBJ whole genome shotgun (WGS) entry which is preliminary data.</text>
</comment>
<dbReference type="InterPro" id="IPR023393">
    <property type="entry name" value="START-like_dom_sf"/>
</dbReference>
<dbReference type="Proteomes" id="UP001205337">
    <property type="component" value="Unassembled WGS sequence"/>
</dbReference>
<dbReference type="EMBL" id="JANTHX010000007">
    <property type="protein sequence ID" value="MCS0499687.1"/>
    <property type="molecule type" value="Genomic_DNA"/>
</dbReference>
<reference evidence="3 4" key="1">
    <citation type="submission" date="2022-08" db="EMBL/GenBank/DDBJ databases">
        <authorList>
            <person name="Li F."/>
        </authorList>
    </citation>
    <scope>NUCLEOTIDE SEQUENCE [LARGE SCALE GENOMIC DNA]</scope>
    <source>
        <strain evidence="3 4">10F1B-8-1</strain>
    </source>
</reference>
<dbReference type="Gene3D" id="3.30.530.20">
    <property type="match status" value="2"/>
</dbReference>
<dbReference type="SUPFAM" id="SSF55961">
    <property type="entry name" value="Bet v1-like"/>
    <property type="match status" value="2"/>
</dbReference>
<sequence>MTDDRVYEVTIAASAAEAWAALTDPHTVRRYYYGTAPRTTWQLGSPIEFVDDDGDVQIVGEVLEFEPPMRLAHTFIATWYGGRDDQGSLHWEVTPIADGCRVTLIHRGARAQSREGSETADGSRHIIEALKALLEREPDIRRSAVIAAPLESVWDAIADSRAFGAWFGAELDGPFRVGETTTGRIVPTAVDPEIAAAQEPHRGAPLTFDVLAVEPRRRFAFRWNPSAESAVSTAVEFTLDEVADGTRVTITEDGFDELPEELRDAAREGNDGGWEAQTRLLASYLAARASSR</sequence>
<feature type="domain" description="Activator of Hsp90 ATPase homologue 1/2-like C-terminal" evidence="2">
    <location>
        <begin position="13"/>
        <end position="135"/>
    </location>
</feature>
<dbReference type="Pfam" id="PF08327">
    <property type="entry name" value="AHSA1"/>
    <property type="match status" value="2"/>
</dbReference>
<proteinExistence type="inferred from homology"/>